<keyword evidence="3" id="KW-1185">Reference proteome</keyword>
<evidence type="ECO:0000256" key="1">
    <source>
        <dbReference type="SAM" id="MobiDB-lite"/>
    </source>
</evidence>
<feature type="compositionally biased region" description="Polar residues" evidence="1">
    <location>
        <begin position="184"/>
        <end position="198"/>
    </location>
</feature>
<dbReference type="EMBL" id="MU253739">
    <property type="protein sequence ID" value="KAG9249086.1"/>
    <property type="molecule type" value="Genomic_DNA"/>
</dbReference>
<accession>A0A9P7ZBY6</accession>
<feature type="compositionally biased region" description="Polar residues" evidence="1">
    <location>
        <begin position="71"/>
        <end position="95"/>
    </location>
</feature>
<evidence type="ECO:0000313" key="3">
    <source>
        <dbReference type="Proteomes" id="UP000887226"/>
    </source>
</evidence>
<protein>
    <submittedName>
        <fullName evidence="2">Uncharacterized protein</fullName>
    </submittedName>
</protein>
<dbReference type="AlphaFoldDB" id="A0A9P7ZBY6"/>
<reference evidence="2" key="1">
    <citation type="journal article" date="2021" name="IMA Fungus">
        <title>Genomic characterization of three marine fungi, including Emericellopsis atlantica sp. nov. with signatures of a generalist lifestyle and marine biomass degradation.</title>
        <authorList>
            <person name="Hagestad O.C."/>
            <person name="Hou L."/>
            <person name="Andersen J.H."/>
            <person name="Hansen E.H."/>
            <person name="Altermark B."/>
            <person name="Li C."/>
            <person name="Kuhnert E."/>
            <person name="Cox R.J."/>
            <person name="Crous P.W."/>
            <person name="Spatafora J.W."/>
            <person name="Lail K."/>
            <person name="Amirebrahimi M."/>
            <person name="Lipzen A."/>
            <person name="Pangilinan J."/>
            <person name="Andreopoulos W."/>
            <person name="Hayes R.D."/>
            <person name="Ng V."/>
            <person name="Grigoriev I.V."/>
            <person name="Jackson S.A."/>
            <person name="Sutton T.D.S."/>
            <person name="Dobson A.D.W."/>
            <person name="Rama T."/>
        </authorList>
    </citation>
    <scope>NUCLEOTIDE SEQUENCE</scope>
    <source>
        <strain evidence="2">TRa3180A</strain>
    </source>
</reference>
<comment type="caution">
    <text evidence="2">The sequence shown here is derived from an EMBL/GenBank/DDBJ whole genome shotgun (WGS) entry which is preliminary data.</text>
</comment>
<feature type="region of interest" description="Disordered" evidence="1">
    <location>
        <begin position="181"/>
        <end position="207"/>
    </location>
</feature>
<sequence>MFSYGQSLYTVLRNTVAFPGHLVKKNPNACFKVTLLAPQFSQQFSAKMGSSNTFRQKPIIVQAEIPRTCSSNKMKYTSTHASSPRPTGNKHSQSPVKDHKLAPTCNYTTYRSSPSHRSYSSHPSYTDSSRLGQNSHGSVGSSCSGPQYVTQRTIQSVMQHKYVTKHVTVLEDKGLQTRYIQAEPRSSQASPSNYYRPSSNRDSKRYC</sequence>
<feature type="region of interest" description="Disordered" evidence="1">
    <location>
        <begin position="71"/>
        <end position="146"/>
    </location>
</feature>
<name>A0A9P7ZBY6_9HELO</name>
<feature type="compositionally biased region" description="Polar residues" evidence="1">
    <location>
        <begin position="130"/>
        <end position="146"/>
    </location>
</feature>
<evidence type="ECO:0000313" key="2">
    <source>
        <dbReference type="EMBL" id="KAG9249086.1"/>
    </source>
</evidence>
<feature type="compositionally biased region" description="Low complexity" evidence="1">
    <location>
        <begin position="107"/>
        <end position="129"/>
    </location>
</feature>
<organism evidence="2 3">
    <name type="scientific">Calycina marina</name>
    <dbReference type="NCBI Taxonomy" id="1763456"/>
    <lineage>
        <taxon>Eukaryota</taxon>
        <taxon>Fungi</taxon>
        <taxon>Dikarya</taxon>
        <taxon>Ascomycota</taxon>
        <taxon>Pezizomycotina</taxon>
        <taxon>Leotiomycetes</taxon>
        <taxon>Helotiales</taxon>
        <taxon>Pezizellaceae</taxon>
        <taxon>Calycina</taxon>
    </lineage>
</organism>
<proteinExistence type="predicted"/>
<dbReference type="Proteomes" id="UP000887226">
    <property type="component" value="Unassembled WGS sequence"/>
</dbReference>
<gene>
    <name evidence="2" type="ORF">BJ878DRAFT_150915</name>
</gene>